<keyword evidence="7 11" id="KW-0594">Phospholipid biosynthesis</keyword>
<feature type="chain" id="PRO_5023282307" description="Phosphatidylserine decarboxylase alpha chain" evidence="11">
    <location>
        <begin position="183"/>
        <end position="214"/>
    </location>
</feature>
<keyword evidence="5 11" id="KW-0472">Membrane</keyword>
<dbReference type="NCBIfam" id="NF003678">
    <property type="entry name" value="PRK05305.1-2"/>
    <property type="match status" value="1"/>
</dbReference>
<feature type="transmembrane region" description="Helical" evidence="12">
    <location>
        <begin position="12"/>
        <end position="31"/>
    </location>
</feature>
<keyword evidence="3 11" id="KW-0210">Decarboxylase</keyword>
<evidence type="ECO:0000256" key="12">
    <source>
        <dbReference type="SAM" id="Phobius"/>
    </source>
</evidence>
<dbReference type="GO" id="GO:0005886">
    <property type="term" value="C:plasma membrane"/>
    <property type="evidence" value="ECO:0007669"/>
    <property type="project" value="UniProtKB-SubCell"/>
</dbReference>
<evidence type="ECO:0000256" key="4">
    <source>
        <dbReference type="ARBA" id="ARBA00023098"/>
    </source>
</evidence>
<evidence type="ECO:0000256" key="6">
    <source>
        <dbReference type="ARBA" id="ARBA00023145"/>
    </source>
</evidence>
<accession>A0A521G2A7</accession>
<keyword evidence="4 11" id="KW-0443">Lipid metabolism</keyword>
<name>A0A521G2A7_9BACT</name>
<evidence type="ECO:0000256" key="7">
    <source>
        <dbReference type="ARBA" id="ARBA00023209"/>
    </source>
</evidence>
<evidence type="ECO:0000256" key="3">
    <source>
        <dbReference type="ARBA" id="ARBA00022793"/>
    </source>
</evidence>
<dbReference type="GO" id="GO:0004609">
    <property type="term" value="F:phosphatidylserine decarboxylase activity"/>
    <property type="evidence" value="ECO:0007669"/>
    <property type="project" value="UniProtKB-UniRule"/>
</dbReference>
<protein>
    <recommendedName>
        <fullName evidence="11">Phosphatidylserine decarboxylase proenzyme</fullName>
        <ecNumber evidence="11">4.1.1.65</ecNumber>
    </recommendedName>
    <component>
        <recommendedName>
            <fullName evidence="11">Phosphatidylserine decarboxylase alpha chain</fullName>
        </recommendedName>
    </component>
    <component>
        <recommendedName>
            <fullName evidence="11">Phosphatidylserine decarboxylase beta chain</fullName>
        </recommendedName>
    </component>
</protein>
<keyword evidence="2 11" id="KW-0444">Lipid biosynthesis</keyword>
<evidence type="ECO:0000256" key="8">
    <source>
        <dbReference type="ARBA" id="ARBA00023239"/>
    </source>
</evidence>
<feature type="site" description="Cleavage (non-hydrolytic); by autocatalysis" evidence="11">
    <location>
        <begin position="182"/>
        <end position="183"/>
    </location>
</feature>
<comment type="cofactor">
    <cofactor evidence="11">
        <name>pyruvate</name>
        <dbReference type="ChEBI" id="CHEBI:15361"/>
    </cofactor>
    <text evidence="11">Binds 1 pyruvoyl group covalently per subunit.</text>
</comment>
<evidence type="ECO:0000256" key="2">
    <source>
        <dbReference type="ARBA" id="ARBA00022516"/>
    </source>
</evidence>
<dbReference type="Pfam" id="PF02666">
    <property type="entry name" value="PS_Dcarbxylase"/>
    <property type="match status" value="1"/>
</dbReference>
<evidence type="ECO:0000256" key="10">
    <source>
        <dbReference type="ARBA" id="ARBA00023317"/>
    </source>
</evidence>
<dbReference type="EC" id="4.1.1.65" evidence="11"/>
<dbReference type="EMBL" id="NQJD01000010">
    <property type="protein sequence ID" value="TAA75153.1"/>
    <property type="molecule type" value="Genomic_DNA"/>
</dbReference>
<comment type="pathway">
    <text evidence="11">Phospholipid metabolism; phosphatidylethanolamine biosynthesis; phosphatidylethanolamine from CDP-diacylglycerol: step 2/2.</text>
</comment>
<feature type="chain" id="PRO_5023282308" description="Phosphatidylserine decarboxylase beta chain" evidence="11">
    <location>
        <begin position="1"/>
        <end position="182"/>
    </location>
</feature>
<dbReference type="InterPro" id="IPR003817">
    <property type="entry name" value="PS_Dcarbxylase"/>
</dbReference>
<dbReference type="UniPathway" id="UPA00558">
    <property type="reaction ID" value="UER00616"/>
</dbReference>
<organism evidence="13 14">
    <name type="scientific">Candidatus Electronema aureum</name>
    <dbReference type="NCBI Taxonomy" id="2005002"/>
    <lineage>
        <taxon>Bacteria</taxon>
        <taxon>Pseudomonadati</taxon>
        <taxon>Thermodesulfobacteriota</taxon>
        <taxon>Desulfobulbia</taxon>
        <taxon>Desulfobulbales</taxon>
        <taxon>Desulfobulbaceae</taxon>
        <taxon>Candidatus Electronema</taxon>
    </lineage>
</organism>
<reference evidence="13" key="1">
    <citation type="submission" date="2017-07" db="EMBL/GenBank/DDBJ databases">
        <title>The cable genome - Insights into the physiology and evolution of filamentous bacteria capable of sulfide oxidation via long distance electron transfer.</title>
        <authorList>
            <person name="Thorup C."/>
            <person name="Bjerg J.T."/>
            <person name="Schreiber L."/>
            <person name="Nielsen L.P."/>
            <person name="Kjeldsen K.U."/>
            <person name="Boesen T."/>
            <person name="Boggild A."/>
            <person name="Meysman F."/>
            <person name="Geelhoed J."/>
            <person name="Schramm A."/>
        </authorList>
    </citation>
    <scope>NUCLEOTIDE SEQUENCE [LARGE SCALE GENOMIC DNA]</scope>
    <source>
        <strain evidence="13">GS</strain>
    </source>
</reference>
<comment type="subcellular location">
    <subcellularLocation>
        <location evidence="11">Cell membrane</location>
        <topology evidence="11">Peripheral membrane protein</topology>
    </subcellularLocation>
</comment>
<gene>
    <name evidence="11" type="primary">psd</name>
    <name evidence="13" type="ORF">CDV28_11021</name>
</gene>
<keyword evidence="12" id="KW-1133">Transmembrane helix</keyword>
<feature type="modified residue" description="Pyruvic acid (Ser); by autocatalysis" evidence="11">
    <location>
        <position position="183"/>
    </location>
</feature>
<keyword evidence="14" id="KW-1185">Reference proteome</keyword>
<evidence type="ECO:0000256" key="11">
    <source>
        <dbReference type="HAMAP-Rule" id="MF_00664"/>
    </source>
</evidence>
<dbReference type="HAMAP" id="MF_00664">
    <property type="entry name" value="PS_decarb_PSD_A"/>
    <property type="match status" value="1"/>
</dbReference>
<comment type="similarity">
    <text evidence="11">Belongs to the phosphatidylserine decarboxylase family. PSD-A subfamily.</text>
</comment>
<evidence type="ECO:0000313" key="14">
    <source>
        <dbReference type="Proteomes" id="UP000316238"/>
    </source>
</evidence>
<sequence>MKAPEFSVAKEGFPFILFCGFVALICAILQYRIAAFAGLTVTAFVTWFFRDPERTLPEGENAVVSPADGKVIRVEEMFDDRFLHQEVLRISIFMNVFNVHVNRIPCAGRVRRVLFQPGRFYAADQDKAALHNEHCALVVSTASGQEYAAVQIAGLIARRIVCRAEPGDQVRTGERYGLIRFGSRVDLYLPKGSEAAVKVGQKVKSGETVLVWAK</sequence>
<comment type="PTM">
    <text evidence="11">Is synthesized initially as an inactive proenzyme. Formation of the active enzyme involves a self-maturation process in which the active site pyruvoyl group is generated from an internal serine residue via an autocatalytic post-translational modification. Two non-identical subunits are generated from the proenzyme in this reaction, and the pyruvate is formed at the N-terminus of the alpha chain, which is derived from the carboxyl end of the proenzyme. The post-translation cleavage follows an unusual pathway, termed non-hydrolytic serinolysis, in which the side chain hydroxyl group of the serine supplies its oxygen atom to form the C-terminus of the beta chain, while the remainder of the serine residue undergoes an oxidative deamination to produce ammonia and the pyruvoyl prosthetic group on the alpha chain.</text>
</comment>
<evidence type="ECO:0000256" key="9">
    <source>
        <dbReference type="ARBA" id="ARBA00023264"/>
    </source>
</evidence>
<keyword evidence="1 11" id="KW-1003">Cell membrane</keyword>
<evidence type="ECO:0000313" key="13">
    <source>
        <dbReference type="EMBL" id="TAA75153.1"/>
    </source>
</evidence>
<dbReference type="GO" id="GO:0006646">
    <property type="term" value="P:phosphatidylethanolamine biosynthetic process"/>
    <property type="evidence" value="ECO:0007669"/>
    <property type="project" value="UniProtKB-UniRule"/>
</dbReference>
<keyword evidence="6 11" id="KW-0865">Zymogen</keyword>
<comment type="catalytic activity">
    <reaction evidence="11">
        <text>a 1,2-diacyl-sn-glycero-3-phospho-L-serine + H(+) = a 1,2-diacyl-sn-glycero-3-phosphoethanolamine + CO2</text>
        <dbReference type="Rhea" id="RHEA:20828"/>
        <dbReference type="ChEBI" id="CHEBI:15378"/>
        <dbReference type="ChEBI" id="CHEBI:16526"/>
        <dbReference type="ChEBI" id="CHEBI:57262"/>
        <dbReference type="ChEBI" id="CHEBI:64612"/>
        <dbReference type="EC" id="4.1.1.65"/>
    </reaction>
</comment>
<evidence type="ECO:0000256" key="5">
    <source>
        <dbReference type="ARBA" id="ARBA00023136"/>
    </source>
</evidence>
<dbReference type="InterPro" id="IPR033175">
    <property type="entry name" value="PSD-A"/>
</dbReference>
<dbReference type="PANTHER" id="PTHR35809:SF1">
    <property type="entry name" value="ARCHAETIDYLSERINE DECARBOXYLASE PROENZYME-RELATED"/>
    <property type="match status" value="1"/>
</dbReference>
<dbReference type="AlphaFoldDB" id="A0A521G2A7"/>
<keyword evidence="9 11" id="KW-1208">Phospholipid metabolism</keyword>
<evidence type="ECO:0000256" key="1">
    <source>
        <dbReference type="ARBA" id="ARBA00022475"/>
    </source>
</evidence>
<keyword evidence="8 11" id="KW-0456">Lyase</keyword>
<comment type="caution">
    <text evidence="13">The sequence shown here is derived from an EMBL/GenBank/DDBJ whole genome shotgun (WGS) entry which is preliminary data.</text>
</comment>
<keyword evidence="10 11" id="KW-0670">Pyruvate</keyword>
<dbReference type="NCBIfam" id="NF003685">
    <property type="entry name" value="PRK05305.2-5"/>
    <property type="match status" value="1"/>
</dbReference>
<dbReference type="PANTHER" id="PTHR35809">
    <property type="entry name" value="ARCHAETIDYLSERINE DECARBOXYLASE PROENZYME-RELATED"/>
    <property type="match status" value="1"/>
</dbReference>
<comment type="subunit">
    <text evidence="11">Heterodimer of a large membrane-associated beta subunit and a small pyruvoyl-containing alpha subunit.</text>
</comment>
<dbReference type="Proteomes" id="UP000316238">
    <property type="component" value="Unassembled WGS sequence"/>
</dbReference>
<proteinExistence type="inferred from homology"/>
<comment type="function">
    <text evidence="11">Catalyzes the formation of phosphatidylethanolamine (PtdEtn) from phosphatidylserine (PtdSer).</text>
</comment>
<feature type="active site" description="Schiff-base intermediate with substrate; via pyruvic acid" evidence="11">
    <location>
        <position position="183"/>
    </location>
</feature>
<keyword evidence="12" id="KW-0812">Transmembrane</keyword>